<dbReference type="EMBL" id="CP019962">
    <property type="protein sequence ID" value="ARD66389.1"/>
    <property type="molecule type" value="Genomic_DNA"/>
</dbReference>
<dbReference type="KEGG" id="elim:B2M23_12955"/>
<evidence type="ECO:0000256" key="1">
    <source>
        <dbReference type="SAM" id="Coils"/>
    </source>
</evidence>
<reference evidence="3" key="1">
    <citation type="journal article" date="2017" name="Sci. Rep.">
        <title>Determination of the Genome and Primary Transcriptome of Syngas Fermenting Eubacterium limosum ATCC 8486.</title>
        <authorList>
            <person name="Song Y."/>
            <person name="Shin J."/>
            <person name="Jeong Y."/>
            <person name="Jin S."/>
            <person name="Lee J.K."/>
            <person name="Kim D.R."/>
            <person name="Kim S.C."/>
            <person name="Cho S."/>
            <person name="Cho B.K."/>
        </authorList>
    </citation>
    <scope>NUCLEOTIDE SEQUENCE [LARGE SCALE GENOMIC DNA]</scope>
    <source>
        <strain evidence="3">ATCC 8486</strain>
    </source>
</reference>
<proteinExistence type="predicted"/>
<dbReference type="Pfam" id="PF05402">
    <property type="entry name" value="PqqD"/>
    <property type="match status" value="1"/>
</dbReference>
<dbReference type="InterPro" id="IPR041881">
    <property type="entry name" value="PqqD_sf"/>
</dbReference>
<dbReference type="RefSeq" id="WP_038354023.1">
    <property type="nucleotide sequence ID" value="NZ_CP019962.1"/>
</dbReference>
<dbReference type="InterPro" id="IPR008792">
    <property type="entry name" value="PQQD"/>
</dbReference>
<evidence type="ECO:0000313" key="3">
    <source>
        <dbReference type="Proteomes" id="UP000192391"/>
    </source>
</evidence>
<dbReference type="AlphaFoldDB" id="A0AAC9W3S9"/>
<evidence type="ECO:0000313" key="2">
    <source>
        <dbReference type="EMBL" id="ARD66389.1"/>
    </source>
</evidence>
<feature type="coiled-coil region" evidence="1">
    <location>
        <begin position="52"/>
        <end position="79"/>
    </location>
</feature>
<organism evidence="2 3">
    <name type="scientific">Eubacterium limosum</name>
    <dbReference type="NCBI Taxonomy" id="1736"/>
    <lineage>
        <taxon>Bacteria</taxon>
        <taxon>Bacillati</taxon>
        <taxon>Bacillota</taxon>
        <taxon>Clostridia</taxon>
        <taxon>Eubacteriales</taxon>
        <taxon>Eubacteriaceae</taxon>
        <taxon>Eubacterium</taxon>
    </lineage>
</organism>
<keyword evidence="1" id="KW-0175">Coiled coil</keyword>
<dbReference type="Gene3D" id="1.10.10.1150">
    <property type="entry name" value="Coenzyme PQQ synthesis protein D (PqqD)"/>
    <property type="match status" value="1"/>
</dbReference>
<name>A0AAC9W3S9_EUBLI</name>
<dbReference type="Proteomes" id="UP000192391">
    <property type="component" value="Chromosome"/>
</dbReference>
<accession>A0AAC9W3S9</accession>
<gene>
    <name evidence="2" type="ORF">B2M23_12955</name>
</gene>
<protein>
    <submittedName>
        <fullName evidence="2">Pyrroloquinoline quinone biosynthesis protein</fullName>
    </submittedName>
</protein>
<sequence>MKIKNGYMLREVAGEAVVVPSGKVSLNFQGIISLNETGALLWKQLEQGCEKKDLVQALLDEYEVDAETAEKDVNEFLKLAGDAGLIDG</sequence>